<feature type="binding site" evidence="1">
    <location>
        <position position="220"/>
    </location>
    <ligand>
        <name>[2Fe-2S] cluster</name>
        <dbReference type="ChEBI" id="CHEBI:190135"/>
    </ligand>
</feature>
<dbReference type="GO" id="GO:0006221">
    <property type="term" value="P:pyrimidine nucleotide biosynthetic process"/>
    <property type="evidence" value="ECO:0007669"/>
    <property type="project" value="InterPro"/>
</dbReference>
<dbReference type="InterPro" id="IPR017927">
    <property type="entry name" value="FAD-bd_FR_type"/>
</dbReference>
<dbReference type="GO" id="GO:0050660">
    <property type="term" value="F:flavin adenine dinucleotide binding"/>
    <property type="evidence" value="ECO:0007669"/>
    <property type="project" value="InterPro"/>
</dbReference>
<dbReference type="Proteomes" id="UP000052008">
    <property type="component" value="Unassembled WGS sequence"/>
</dbReference>
<dbReference type="STRING" id="1703770.AMJ39_05015"/>
<dbReference type="EMBL" id="LIZS01000021">
    <property type="protein sequence ID" value="KPJ53365.1"/>
    <property type="molecule type" value="Genomic_DNA"/>
</dbReference>
<feature type="binding site" evidence="1">
    <location>
        <position position="217"/>
    </location>
    <ligand>
        <name>[2Fe-2S] cluster</name>
        <dbReference type="ChEBI" id="CHEBI:190135"/>
    </ligand>
</feature>
<dbReference type="InterPro" id="IPR019480">
    <property type="entry name" value="Dihydroorotate_DH_Fe-S-bd"/>
</dbReference>
<comment type="cofactor">
    <cofactor evidence="1">
        <name>[2Fe-2S] cluster</name>
        <dbReference type="ChEBI" id="CHEBI:190135"/>
    </cofactor>
    <text evidence="1">Binds 1 [2Fe-2S] cluster per subunit.</text>
</comment>
<organism evidence="3 4">
    <name type="scientific">candidate division TA06 bacterium DG_24</name>
    <dbReference type="NCBI Taxonomy" id="1703770"/>
    <lineage>
        <taxon>Bacteria</taxon>
        <taxon>Bacteria division TA06</taxon>
    </lineage>
</organism>
<evidence type="ECO:0000259" key="2">
    <source>
        <dbReference type="PROSITE" id="PS51384"/>
    </source>
</evidence>
<evidence type="ECO:0000313" key="4">
    <source>
        <dbReference type="Proteomes" id="UP000052008"/>
    </source>
</evidence>
<protein>
    <recommendedName>
        <fullName evidence="2">FAD-binding FR-type domain-containing protein</fullName>
    </recommendedName>
</protein>
<reference evidence="3 4" key="1">
    <citation type="journal article" date="2015" name="Microbiome">
        <title>Genomic resolution of linkages in carbon, nitrogen, and sulfur cycling among widespread estuary sediment bacteria.</title>
        <authorList>
            <person name="Baker B.J."/>
            <person name="Lazar C.S."/>
            <person name="Teske A.P."/>
            <person name="Dick G.J."/>
        </authorList>
    </citation>
    <scope>NUCLEOTIDE SEQUENCE [LARGE SCALE GENOMIC DNA]</scope>
    <source>
        <strain evidence="3">DG_24</strain>
    </source>
</reference>
<name>A0A0S7WT14_UNCT6</name>
<dbReference type="Gene3D" id="2.40.30.10">
    <property type="entry name" value="Translation factors"/>
    <property type="match status" value="1"/>
</dbReference>
<dbReference type="InterPro" id="IPR012165">
    <property type="entry name" value="Cyt_c3_hydrogenase_gsu"/>
</dbReference>
<feature type="binding site" evidence="1">
    <location>
        <position position="212"/>
    </location>
    <ligand>
        <name>[2Fe-2S] cluster</name>
        <dbReference type="ChEBI" id="CHEBI:190135"/>
    </ligand>
</feature>
<dbReference type="PRINTS" id="PR00410">
    <property type="entry name" value="PHEHYDRXLASE"/>
</dbReference>
<dbReference type="SUPFAM" id="SSF52343">
    <property type="entry name" value="Ferredoxin reductase-like, C-terminal NADP-linked domain"/>
    <property type="match status" value="1"/>
</dbReference>
<sequence>MIGPRIEQPQLREITEVISEAPGVKTLVIRHSTAYKPGQFFMIWLPGVGEKPFSLSHHFEGEVGITVKERGPFTHALFSLTPGSAIGLRGPYGNGFSVVERSRRACVVAGGIGIVPLAALIDRLQQPLVIYGARSQDLLIFRNRFPEVSFATDDGSEGFHGSAVEAFRSLLDPKATDVVYTCGPEPMMRQVFDICEAHHLPCQAALERYIKCGIGICGQCCCDGYLVCRDGPVFSSSLLRQLSDFGRSARLRDGRVTTIEDYASWRES</sequence>
<dbReference type="PIRSF" id="PIRSF006816">
    <property type="entry name" value="Cyc3_hyd_g"/>
    <property type="match status" value="1"/>
</dbReference>
<comment type="caution">
    <text evidence="3">The sequence shown here is derived from an EMBL/GenBank/DDBJ whole genome shotgun (WGS) entry which is preliminary data.</text>
</comment>
<dbReference type="GO" id="GO:0016491">
    <property type="term" value="F:oxidoreductase activity"/>
    <property type="evidence" value="ECO:0007669"/>
    <property type="project" value="InterPro"/>
</dbReference>
<dbReference type="InterPro" id="IPR039261">
    <property type="entry name" value="FNR_nucleotide-bd"/>
</dbReference>
<proteinExistence type="predicted"/>
<keyword evidence="1" id="KW-0408">Iron</keyword>
<dbReference type="InterPro" id="IPR017938">
    <property type="entry name" value="Riboflavin_synthase-like_b-brl"/>
</dbReference>
<dbReference type="PATRIC" id="fig|1703770.3.peg.1985"/>
<dbReference type="Pfam" id="PF10418">
    <property type="entry name" value="DHODB_Fe-S_bind"/>
    <property type="match status" value="1"/>
</dbReference>
<dbReference type="PROSITE" id="PS51384">
    <property type="entry name" value="FAD_FR"/>
    <property type="match status" value="1"/>
</dbReference>
<keyword evidence="1" id="KW-0479">Metal-binding</keyword>
<dbReference type="AlphaFoldDB" id="A0A0S7WT14"/>
<dbReference type="PANTHER" id="PTHR43513">
    <property type="entry name" value="DIHYDROOROTATE DEHYDROGENASE B (NAD(+)), ELECTRON TRANSFER SUBUNIT"/>
    <property type="match status" value="1"/>
</dbReference>
<gene>
    <name evidence="3" type="ORF">AMJ39_05015</name>
</gene>
<keyword evidence="1" id="KW-0411">Iron-sulfur</keyword>
<dbReference type="NCBIfam" id="NF000796">
    <property type="entry name" value="PRK00054.1-1"/>
    <property type="match status" value="1"/>
</dbReference>
<dbReference type="PANTHER" id="PTHR43513:SF3">
    <property type="entry name" value="DIHYDROOROTATE DEHYDROGENASE B (NAD(+)), ELECTRON TRANSFER SUBUNIT-RELATED"/>
    <property type="match status" value="1"/>
</dbReference>
<dbReference type="GO" id="GO:0051537">
    <property type="term" value="F:2 iron, 2 sulfur cluster binding"/>
    <property type="evidence" value="ECO:0007669"/>
    <property type="project" value="UniProtKB-KW"/>
</dbReference>
<dbReference type="Gene3D" id="3.40.50.80">
    <property type="entry name" value="Nucleotide-binding domain of ferredoxin-NADP reductase (FNR) module"/>
    <property type="match status" value="1"/>
</dbReference>
<dbReference type="GO" id="GO:0046872">
    <property type="term" value="F:metal ion binding"/>
    <property type="evidence" value="ECO:0007669"/>
    <property type="project" value="UniProtKB-KW"/>
</dbReference>
<evidence type="ECO:0000313" key="3">
    <source>
        <dbReference type="EMBL" id="KPJ53365.1"/>
    </source>
</evidence>
<feature type="binding site" evidence="1">
    <location>
        <position position="228"/>
    </location>
    <ligand>
        <name>[2Fe-2S] cluster</name>
        <dbReference type="ChEBI" id="CHEBI:190135"/>
    </ligand>
</feature>
<dbReference type="InterPro" id="IPR050353">
    <property type="entry name" value="PyrK_electron_transfer"/>
</dbReference>
<accession>A0A0S7WT14</accession>
<feature type="domain" description="FAD-binding FR-type" evidence="2">
    <location>
        <begin position="4"/>
        <end position="98"/>
    </location>
</feature>
<keyword evidence="1" id="KW-0001">2Fe-2S</keyword>
<dbReference type="SUPFAM" id="SSF63380">
    <property type="entry name" value="Riboflavin synthase domain-like"/>
    <property type="match status" value="1"/>
</dbReference>
<evidence type="ECO:0000256" key="1">
    <source>
        <dbReference type="PIRSR" id="PIRSR006816-2"/>
    </source>
</evidence>